<dbReference type="InterPro" id="IPR020846">
    <property type="entry name" value="MFS_dom"/>
</dbReference>
<evidence type="ECO:0000256" key="4">
    <source>
        <dbReference type="ARBA" id="ARBA00022989"/>
    </source>
</evidence>
<gene>
    <name evidence="8" type="ORF">B0A50_01408</name>
</gene>
<feature type="transmembrane region" description="Helical" evidence="6">
    <location>
        <begin position="86"/>
        <end position="105"/>
    </location>
</feature>
<dbReference type="EMBL" id="NAJL01000006">
    <property type="protein sequence ID" value="TKA32160.1"/>
    <property type="molecule type" value="Genomic_DNA"/>
</dbReference>
<evidence type="ECO:0000256" key="5">
    <source>
        <dbReference type="ARBA" id="ARBA00023136"/>
    </source>
</evidence>
<dbReference type="GO" id="GO:0022857">
    <property type="term" value="F:transmembrane transporter activity"/>
    <property type="evidence" value="ECO:0007669"/>
    <property type="project" value="InterPro"/>
</dbReference>
<accession>A0A4U0U9X3</accession>
<dbReference type="Proteomes" id="UP000308549">
    <property type="component" value="Unassembled WGS sequence"/>
</dbReference>
<feature type="transmembrane region" description="Helical" evidence="6">
    <location>
        <begin position="55"/>
        <end position="74"/>
    </location>
</feature>
<proteinExistence type="predicted"/>
<evidence type="ECO:0000256" key="2">
    <source>
        <dbReference type="ARBA" id="ARBA00022448"/>
    </source>
</evidence>
<dbReference type="PROSITE" id="PS50850">
    <property type="entry name" value="MFS"/>
    <property type="match status" value="1"/>
</dbReference>
<feature type="transmembrane region" description="Helical" evidence="6">
    <location>
        <begin position="22"/>
        <end position="43"/>
    </location>
</feature>
<name>A0A4U0U9X3_9PEZI</name>
<keyword evidence="2" id="KW-0813">Transport</keyword>
<keyword evidence="4 6" id="KW-1133">Transmembrane helix</keyword>
<dbReference type="PANTHER" id="PTHR43791:SF52">
    <property type="entry name" value="TRANSPORTER, PUTATIVE (AFU_ORTHOLOGUE AFUA_1G11820)-RELATED"/>
    <property type="match status" value="1"/>
</dbReference>
<dbReference type="Pfam" id="PF07690">
    <property type="entry name" value="MFS_1"/>
    <property type="match status" value="1"/>
</dbReference>
<evidence type="ECO:0000256" key="1">
    <source>
        <dbReference type="ARBA" id="ARBA00004141"/>
    </source>
</evidence>
<dbReference type="SUPFAM" id="SSF103473">
    <property type="entry name" value="MFS general substrate transporter"/>
    <property type="match status" value="1"/>
</dbReference>
<dbReference type="AlphaFoldDB" id="A0A4U0U9X3"/>
<keyword evidence="3 6" id="KW-0812">Transmembrane</keyword>
<evidence type="ECO:0000256" key="6">
    <source>
        <dbReference type="SAM" id="Phobius"/>
    </source>
</evidence>
<evidence type="ECO:0000256" key="3">
    <source>
        <dbReference type="ARBA" id="ARBA00022692"/>
    </source>
</evidence>
<comment type="subcellular location">
    <subcellularLocation>
        <location evidence="1">Membrane</location>
        <topology evidence="1">Multi-pass membrane protein</topology>
    </subcellularLocation>
</comment>
<sequence length="127" mass="14188">MFCWGVITIGQGLVHTNGGLQAMRFLLGLFESGFFAGCTYLISMWYRRYELQWRYNIFFTGSILAGSFSGLLAYAISHMDGTCGYAGWRCIFIIEGLATSVVALASKAFIVDWPETATSFTEDERDC</sequence>
<dbReference type="PANTHER" id="PTHR43791">
    <property type="entry name" value="PERMEASE-RELATED"/>
    <property type="match status" value="1"/>
</dbReference>
<comment type="caution">
    <text evidence="8">The sequence shown here is derived from an EMBL/GenBank/DDBJ whole genome shotgun (WGS) entry which is preliminary data.</text>
</comment>
<keyword evidence="5 6" id="KW-0472">Membrane</keyword>
<evidence type="ECO:0000313" key="8">
    <source>
        <dbReference type="EMBL" id="TKA32160.1"/>
    </source>
</evidence>
<organism evidence="8 9">
    <name type="scientific">Salinomyces thailandicus</name>
    <dbReference type="NCBI Taxonomy" id="706561"/>
    <lineage>
        <taxon>Eukaryota</taxon>
        <taxon>Fungi</taxon>
        <taxon>Dikarya</taxon>
        <taxon>Ascomycota</taxon>
        <taxon>Pezizomycotina</taxon>
        <taxon>Dothideomycetes</taxon>
        <taxon>Dothideomycetidae</taxon>
        <taxon>Mycosphaerellales</taxon>
        <taxon>Teratosphaeriaceae</taxon>
        <taxon>Salinomyces</taxon>
    </lineage>
</organism>
<evidence type="ECO:0000259" key="7">
    <source>
        <dbReference type="PROSITE" id="PS50850"/>
    </source>
</evidence>
<dbReference type="OrthoDB" id="19923at2759"/>
<dbReference type="Gene3D" id="1.20.1250.20">
    <property type="entry name" value="MFS general substrate transporter like domains"/>
    <property type="match status" value="1"/>
</dbReference>
<dbReference type="InterPro" id="IPR011701">
    <property type="entry name" value="MFS"/>
</dbReference>
<evidence type="ECO:0000313" key="9">
    <source>
        <dbReference type="Proteomes" id="UP000308549"/>
    </source>
</evidence>
<reference evidence="8 9" key="1">
    <citation type="submission" date="2017-03" db="EMBL/GenBank/DDBJ databases">
        <title>Genomes of endolithic fungi from Antarctica.</title>
        <authorList>
            <person name="Coleine C."/>
            <person name="Masonjones S."/>
            <person name="Stajich J.E."/>
        </authorList>
    </citation>
    <scope>NUCLEOTIDE SEQUENCE [LARGE SCALE GENOMIC DNA]</scope>
    <source>
        <strain evidence="8 9">CCFEE 6315</strain>
    </source>
</reference>
<protein>
    <recommendedName>
        <fullName evidence="7">Major facilitator superfamily (MFS) profile domain-containing protein</fullName>
    </recommendedName>
</protein>
<keyword evidence="9" id="KW-1185">Reference proteome</keyword>
<dbReference type="InterPro" id="IPR036259">
    <property type="entry name" value="MFS_trans_sf"/>
</dbReference>
<feature type="domain" description="Major facilitator superfamily (MFS) profile" evidence="7">
    <location>
        <begin position="1"/>
        <end position="127"/>
    </location>
</feature>
<dbReference type="GO" id="GO:0016020">
    <property type="term" value="C:membrane"/>
    <property type="evidence" value="ECO:0007669"/>
    <property type="project" value="UniProtKB-SubCell"/>
</dbReference>